<proteinExistence type="predicted"/>
<feature type="non-terminal residue" evidence="2">
    <location>
        <position position="77"/>
    </location>
</feature>
<evidence type="ECO:0000313" key="2">
    <source>
        <dbReference type="EMBL" id="TVU23377.1"/>
    </source>
</evidence>
<reference evidence="2 3" key="1">
    <citation type="journal article" date="2019" name="Sci. Rep.">
        <title>A high-quality genome of Eragrostis curvula grass provides insights into Poaceae evolution and supports new strategies to enhance forage quality.</title>
        <authorList>
            <person name="Carballo J."/>
            <person name="Santos B.A.C.M."/>
            <person name="Zappacosta D."/>
            <person name="Garbus I."/>
            <person name="Selva J.P."/>
            <person name="Gallo C.A."/>
            <person name="Diaz A."/>
            <person name="Albertini E."/>
            <person name="Caccamo M."/>
            <person name="Echenique V."/>
        </authorList>
    </citation>
    <scope>NUCLEOTIDE SEQUENCE [LARGE SCALE GENOMIC DNA]</scope>
    <source>
        <strain evidence="3">cv. Victoria</strain>
        <tissue evidence="2">Leaf</tissue>
    </source>
</reference>
<dbReference type="EMBL" id="RWGY01000013">
    <property type="protein sequence ID" value="TVU23377.1"/>
    <property type="molecule type" value="Genomic_DNA"/>
</dbReference>
<protein>
    <recommendedName>
        <fullName evidence="4">Knottin scorpion toxin-like domain-containing protein</fullName>
    </recommendedName>
</protein>
<dbReference type="AlphaFoldDB" id="A0A5J9UJD7"/>
<feature type="signal peptide" evidence="1">
    <location>
        <begin position="1"/>
        <end position="30"/>
    </location>
</feature>
<feature type="chain" id="PRO_5023938967" description="Knottin scorpion toxin-like domain-containing protein" evidence="1">
    <location>
        <begin position="31"/>
        <end position="77"/>
    </location>
</feature>
<name>A0A5J9UJD7_9POAL</name>
<dbReference type="Gramene" id="TVU23377">
    <property type="protein sequence ID" value="TVU23377"/>
    <property type="gene ID" value="EJB05_25738"/>
</dbReference>
<gene>
    <name evidence="2" type="ORF">EJB05_25738</name>
</gene>
<dbReference type="Proteomes" id="UP000324897">
    <property type="component" value="Chromosome 2"/>
</dbReference>
<accession>A0A5J9UJD7</accession>
<keyword evidence="3" id="KW-1185">Reference proteome</keyword>
<keyword evidence="1" id="KW-0732">Signal</keyword>
<dbReference type="OrthoDB" id="655796at2759"/>
<sequence>MALDGKKGTATGALLLTALLAMAMVSSCHAADYCQAIVPCNAETCSNYCMKNNYKNFQTLCKPGRYYQSCCCRVPGA</sequence>
<dbReference type="PROSITE" id="PS51257">
    <property type="entry name" value="PROKAR_LIPOPROTEIN"/>
    <property type="match status" value="1"/>
</dbReference>
<evidence type="ECO:0000256" key="1">
    <source>
        <dbReference type="SAM" id="SignalP"/>
    </source>
</evidence>
<organism evidence="2 3">
    <name type="scientific">Eragrostis curvula</name>
    <name type="common">weeping love grass</name>
    <dbReference type="NCBI Taxonomy" id="38414"/>
    <lineage>
        <taxon>Eukaryota</taxon>
        <taxon>Viridiplantae</taxon>
        <taxon>Streptophyta</taxon>
        <taxon>Embryophyta</taxon>
        <taxon>Tracheophyta</taxon>
        <taxon>Spermatophyta</taxon>
        <taxon>Magnoliopsida</taxon>
        <taxon>Liliopsida</taxon>
        <taxon>Poales</taxon>
        <taxon>Poaceae</taxon>
        <taxon>PACMAD clade</taxon>
        <taxon>Chloridoideae</taxon>
        <taxon>Eragrostideae</taxon>
        <taxon>Eragrostidinae</taxon>
        <taxon>Eragrostis</taxon>
    </lineage>
</organism>
<evidence type="ECO:0000313" key="3">
    <source>
        <dbReference type="Proteomes" id="UP000324897"/>
    </source>
</evidence>
<evidence type="ECO:0008006" key="4">
    <source>
        <dbReference type="Google" id="ProtNLM"/>
    </source>
</evidence>
<comment type="caution">
    <text evidence="2">The sequence shown here is derived from an EMBL/GenBank/DDBJ whole genome shotgun (WGS) entry which is preliminary data.</text>
</comment>